<feature type="transmembrane region" description="Helical" evidence="5">
    <location>
        <begin position="286"/>
        <end position="309"/>
    </location>
</feature>
<evidence type="ECO:0000256" key="1">
    <source>
        <dbReference type="ARBA" id="ARBA00004141"/>
    </source>
</evidence>
<keyword evidence="2 5" id="KW-0812">Transmembrane</keyword>
<dbReference type="InterPro" id="IPR049453">
    <property type="entry name" value="Memb_transporter_dom"/>
</dbReference>
<evidence type="ECO:0000256" key="4">
    <source>
        <dbReference type="ARBA" id="ARBA00023136"/>
    </source>
</evidence>
<feature type="transmembrane region" description="Helical" evidence="5">
    <location>
        <begin position="217"/>
        <end position="235"/>
    </location>
</feature>
<feature type="transmembrane region" description="Helical" evidence="5">
    <location>
        <begin position="91"/>
        <end position="107"/>
    </location>
</feature>
<dbReference type="KEGG" id="lyk:FLP23_05665"/>
<keyword evidence="3 5" id="KW-1133">Transmembrane helix</keyword>
<feature type="transmembrane region" description="Helical" evidence="5">
    <location>
        <begin position="316"/>
        <end position="333"/>
    </location>
</feature>
<dbReference type="Proteomes" id="UP000322159">
    <property type="component" value="Chromosome"/>
</dbReference>
<feature type="transmembrane region" description="Helical" evidence="5">
    <location>
        <begin position="192"/>
        <end position="211"/>
    </location>
</feature>
<feature type="transmembrane region" description="Helical" evidence="5">
    <location>
        <begin position="12"/>
        <end position="33"/>
    </location>
</feature>
<gene>
    <name evidence="7" type="ORF">FLP23_05665</name>
</gene>
<evidence type="ECO:0000313" key="8">
    <source>
        <dbReference type="Proteomes" id="UP000322159"/>
    </source>
</evidence>
<feature type="transmembrane region" description="Helical" evidence="5">
    <location>
        <begin position="138"/>
        <end position="161"/>
    </location>
</feature>
<evidence type="ECO:0000256" key="5">
    <source>
        <dbReference type="SAM" id="Phobius"/>
    </source>
</evidence>
<dbReference type="RefSeq" id="WP_149324962.1">
    <property type="nucleotide sequence ID" value="NZ_CP043504.1"/>
</dbReference>
<comment type="subcellular location">
    <subcellularLocation>
        <location evidence="1">Membrane</location>
        <topology evidence="1">Multi-pass membrane protein</topology>
    </subcellularLocation>
</comment>
<proteinExistence type="predicted"/>
<protein>
    <submittedName>
        <fullName evidence="7">FUSC family protein</fullName>
    </submittedName>
</protein>
<feature type="transmembrane region" description="Helical" evidence="5">
    <location>
        <begin position="114"/>
        <end position="132"/>
    </location>
</feature>
<dbReference type="OrthoDB" id="4981004at2"/>
<evidence type="ECO:0000256" key="2">
    <source>
        <dbReference type="ARBA" id="ARBA00022692"/>
    </source>
</evidence>
<feature type="transmembrane region" description="Helical" evidence="5">
    <location>
        <begin position="247"/>
        <end position="280"/>
    </location>
</feature>
<evidence type="ECO:0000256" key="3">
    <source>
        <dbReference type="ARBA" id="ARBA00022989"/>
    </source>
</evidence>
<organism evidence="7 8">
    <name type="scientific">Protaetiibacter larvae</name>
    <dbReference type="NCBI Taxonomy" id="2592654"/>
    <lineage>
        <taxon>Bacteria</taxon>
        <taxon>Bacillati</taxon>
        <taxon>Actinomycetota</taxon>
        <taxon>Actinomycetes</taxon>
        <taxon>Micrococcales</taxon>
        <taxon>Microbacteriaceae</taxon>
        <taxon>Protaetiibacter</taxon>
    </lineage>
</organism>
<reference evidence="7 8" key="1">
    <citation type="submission" date="2019-09" db="EMBL/GenBank/DDBJ databases">
        <title>Genome sequencing of strain KACC 19322.</title>
        <authorList>
            <person name="Heo J."/>
            <person name="Kim S.-J."/>
            <person name="Kim J.-S."/>
            <person name="Hong S.-B."/>
            <person name="Kwon S.-W."/>
        </authorList>
    </citation>
    <scope>NUCLEOTIDE SEQUENCE [LARGE SCALE GENOMIC DNA]</scope>
    <source>
        <strain evidence="7 8">KACC 19322</strain>
    </source>
</reference>
<feature type="domain" description="Integral membrane bound transporter" evidence="6">
    <location>
        <begin position="201"/>
        <end position="325"/>
    </location>
</feature>
<dbReference type="GO" id="GO:0016020">
    <property type="term" value="C:membrane"/>
    <property type="evidence" value="ECO:0007669"/>
    <property type="project" value="UniProtKB-SubCell"/>
</dbReference>
<evidence type="ECO:0000313" key="7">
    <source>
        <dbReference type="EMBL" id="QEO09541.1"/>
    </source>
</evidence>
<keyword evidence="8" id="KW-1185">Reference proteome</keyword>
<keyword evidence="4 5" id="KW-0472">Membrane</keyword>
<sequence length="430" mass="44385">MASRPPSRWRRALVEALLTVAAVAATAGTAWLLAPEPGPVTLAGMLAMTLSRSQLERDVRGRVEAAIALPVIGLAAAGTGALLVGVPWAGAAVYVLAMFASVWVRRFGARWRRIGALLALPFIAVLIAPAPHPSGWGAVGAVFPAIIALVAFGWVTVLQLLARGLRMLPPAVPPTSDADRASTLRPSASTRLAIQLAASVAVAFVVGFTVFADRWAWIVLTVVVVALGNAGRADVLAKGVQRVAGAAVGTVLAVGCAGIAISPGAGVAVLAVALFLAVLLRPVAYLWWALFFTLALAVLQQLTGGGFVLGERLEEIALGTVLALAAAWFLLPVRTELVLRRRLGEVLAALQEGSDAELAAAVARLDKAAAPYGPLLRIRPGARRPRAAGWIAATRRALAGPRPPAARVGAARRAVREPDALQAALDALAG</sequence>
<name>A0A5C1Y6V0_9MICO</name>
<accession>A0A5C1Y6V0</accession>
<dbReference type="Pfam" id="PF13515">
    <property type="entry name" value="FUSC_2"/>
    <property type="match status" value="1"/>
</dbReference>
<evidence type="ECO:0000259" key="6">
    <source>
        <dbReference type="Pfam" id="PF13515"/>
    </source>
</evidence>
<dbReference type="AlphaFoldDB" id="A0A5C1Y6V0"/>
<dbReference type="EMBL" id="CP043504">
    <property type="protein sequence ID" value="QEO09541.1"/>
    <property type="molecule type" value="Genomic_DNA"/>
</dbReference>